<accession>A0A8S2F2J8</accession>
<evidence type="ECO:0008006" key="4">
    <source>
        <dbReference type="Google" id="ProtNLM"/>
    </source>
</evidence>
<dbReference type="InterPro" id="IPR001611">
    <property type="entry name" value="Leu-rich_rpt"/>
</dbReference>
<protein>
    <recommendedName>
        <fullName evidence="4">Leucine-rich repeat protein</fullName>
    </recommendedName>
</protein>
<name>A0A8S2F2J8_9BILA</name>
<dbReference type="Gene3D" id="3.80.10.10">
    <property type="entry name" value="Ribonuclease Inhibitor"/>
    <property type="match status" value="2"/>
</dbReference>
<dbReference type="SMART" id="SM00368">
    <property type="entry name" value="LRR_RI"/>
    <property type="match status" value="4"/>
</dbReference>
<sequence>MTSKRPTASKKQFFYRHDNATDASWAIRNRTGNIAEELEHNLHYGILHLPYTDLSAKQITEIAHALKVNTTTLITLDISNNNISNEGAISIGDALKVNKTLTRLDIENNHILNEGATSIGDALKVNNTLTTLFISNNNISNEGATSIGDALKVNKKLVTLIIKNNNISDEGGASVVVGLKKVYRGSSTRLKNSDILQRFNNDEVTLSHADDTAGKTDEDS</sequence>
<comment type="caution">
    <text evidence="1">The sequence shown here is derived from an EMBL/GenBank/DDBJ whole genome shotgun (WGS) entry which is preliminary data.</text>
</comment>
<dbReference type="InterPro" id="IPR052394">
    <property type="entry name" value="LRR-containing"/>
</dbReference>
<evidence type="ECO:0000313" key="3">
    <source>
        <dbReference type="Proteomes" id="UP000677228"/>
    </source>
</evidence>
<dbReference type="Proteomes" id="UP000682733">
    <property type="component" value="Unassembled WGS sequence"/>
</dbReference>
<gene>
    <name evidence="1" type="ORF">OVA965_LOCUS30109</name>
    <name evidence="2" type="ORF">TMI583_LOCUS30904</name>
</gene>
<organism evidence="1 3">
    <name type="scientific">Didymodactylos carnosus</name>
    <dbReference type="NCBI Taxonomy" id="1234261"/>
    <lineage>
        <taxon>Eukaryota</taxon>
        <taxon>Metazoa</taxon>
        <taxon>Spiralia</taxon>
        <taxon>Gnathifera</taxon>
        <taxon>Rotifera</taxon>
        <taxon>Eurotatoria</taxon>
        <taxon>Bdelloidea</taxon>
        <taxon>Philodinida</taxon>
        <taxon>Philodinidae</taxon>
        <taxon>Didymodactylos</taxon>
    </lineage>
</organism>
<dbReference type="Proteomes" id="UP000677228">
    <property type="component" value="Unassembled WGS sequence"/>
</dbReference>
<evidence type="ECO:0000313" key="1">
    <source>
        <dbReference type="EMBL" id="CAF1335933.1"/>
    </source>
</evidence>
<reference evidence="1" key="1">
    <citation type="submission" date="2021-02" db="EMBL/GenBank/DDBJ databases">
        <authorList>
            <person name="Nowell W R."/>
        </authorList>
    </citation>
    <scope>NUCLEOTIDE SEQUENCE</scope>
</reference>
<dbReference type="EMBL" id="CAJOBA010043309">
    <property type="protein sequence ID" value="CAF4147241.1"/>
    <property type="molecule type" value="Genomic_DNA"/>
</dbReference>
<dbReference type="SUPFAM" id="SSF52047">
    <property type="entry name" value="RNI-like"/>
    <property type="match status" value="1"/>
</dbReference>
<dbReference type="EMBL" id="CAJNOK010021686">
    <property type="protein sequence ID" value="CAF1335933.1"/>
    <property type="molecule type" value="Genomic_DNA"/>
</dbReference>
<dbReference type="PANTHER" id="PTHR24114:SF2">
    <property type="entry name" value="F-BOX DOMAIN-CONTAINING PROTEIN-RELATED"/>
    <property type="match status" value="1"/>
</dbReference>
<proteinExistence type="predicted"/>
<evidence type="ECO:0000313" key="2">
    <source>
        <dbReference type="EMBL" id="CAF4147241.1"/>
    </source>
</evidence>
<dbReference type="InterPro" id="IPR032675">
    <property type="entry name" value="LRR_dom_sf"/>
</dbReference>
<dbReference type="PANTHER" id="PTHR24114">
    <property type="entry name" value="LEUCINE RICH REPEAT FAMILY PROTEIN"/>
    <property type="match status" value="1"/>
</dbReference>
<dbReference type="Pfam" id="PF13516">
    <property type="entry name" value="LRR_6"/>
    <property type="match status" value="4"/>
</dbReference>
<dbReference type="AlphaFoldDB" id="A0A8S2F2J8"/>